<dbReference type="Proteomes" id="UP000184050">
    <property type="component" value="Unassembled WGS sequence"/>
</dbReference>
<evidence type="ECO:0000313" key="11">
    <source>
        <dbReference type="Proteomes" id="UP000184050"/>
    </source>
</evidence>
<dbReference type="InterPro" id="IPR032692">
    <property type="entry name" value="YccS_N"/>
</dbReference>
<feature type="transmembrane region" description="Helical" evidence="7">
    <location>
        <begin position="458"/>
        <end position="475"/>
    </location>
</feature>
<feature type="transmembrane region" description="Helical" evidence="7">
    <location>
        <begin position="482"/>
        <end position="499"/>
    </location>
</feature>
<feature type="transmembrane region" description="Helical" evidence="7">
    <location>
        <begin position="434"/>
        <end position="452"/>
    </location>
</feature>
<protein>
    <submittedName>
        <fullName evidence="10">TIGR01666 family membrane protein</fullName>
    </submittedName>
</protein>
<reference evidence="10 11" key="1">
    <citation type="submission" date="2016-11" db="EMBL/GenBank/DDBJ databases">
        <authorList>
            <person name="Jaros S."/>
            <person name="Januszkiewicz K."/>
            <person name="Wedrychowicz H."/>
        </authorList>
    </citation>
    <scope>NUCLEOTIDE SEQUENCE [LARGE SCALE GENOMIC DNA]</scope>
    <source>
        <strain evidence="10 11">DSM 27063</strain>
    </source>
</reference>
<name>A0A1M6CR99_9BACT</name>
<evidence type="ECO:0000259" key="8">
    <source>
        <dbReference type="Pfam" id="PF12805"/>
    </source>
</evidence>
<sequence>MSKLNKRVLQQSYQQFQQVFWRYPDRVFALRATFSMGVLSIPFIIAGLPFYGVTLALGALAGALSETDDHPKGRVKALAITILSFFISSFAVGLLYDHPILLGTGFVLSTIVFILLGGIGERYRAITFGSVLIGIYAMLGIEISPAWYWQAVLLPLGALFHGGLTLLFLFLDPWRLLDKQMATGFRALSGYLEKKALLFPSKKQEQAALNKDLSLLNITVVNSLEKILAVLNNYGRELKDQELLRPYLQRFMLLQSLHERAASSHERHDKLSDTKENLEVMEGLGEMLHQLAHATQQLAESMLTGVHYHHPPALEWISQAVEDKLKKLDSTRTQPLILLHHNLHRSHLSLKNLDDQEEGTSIPKLRKDRERPMEKLRQLLSFKHPRMRYALRLSLSFLIGYILVKTFHLDKGAWVMLTSMFVSQITYSDTRRRLFQRVLGTATGVVLGALLLQAFTNTAAQVILMLVSSAAFFYWLHKRYSIAVIFITTFVICAFNIIAKDGGINIMIPRLTDTLLGASLSFLTIRFLWPGWQYRRMPELIAKALQKNMDYLQAVVTEYEKPSTDDLAYRIARRDAHLADNELAQAWNSMRQEPKSKQKLMQHAFTLTFLNHALLSHISALGAHRESNLVAIKNLQEISRQITEVLNKAGNYLLNREQQIPDDISPLLLNLQKQIVSTGSGLKKQNLRIIYNIADTASKIIRELDETWDVR</sequence>
<dbReference type="Pfam" id="PF13515">
    <property type="entry name" value="FUSC_2"/>
    <property type="match status" value="1"/>
</dbReference>
<keyword evidence="2" id="KW-1003">Cell membrane</keyword>
<proteinExistence type="inferred from homology"/>
<organism evidence="10 11">
    <name type="scientific">Tangfeifania diversioriginum</name>
    <dbReference type="NCBI Taxonomy" id="1168035"/>
    <lineage>
        <taxon>Bacteria</taxon>
        <taxon>Pseudomonadati</taxon>
        <taxon>Bacteroidota</taxon>
        <taxon>Bacteroidia</taxon>
        <taxon>Marinilabiliales</taxon>
        <taxon>Prolixibacteraceae</taxon>
        <taxon>Tangfeifania</taxon>
    </lineage>
</organism>
<evidence type="ECO:0000259" key="9">
    <source>
        <dbReference type="Pfam" id="PF13515"/>
    </source>
</evidence>
<evidence type="ECO:0000256" key="2">
    <source>
        <dbReference type="ARBA" id="ARBA00022475"/>
    </source>
</evidence>
<evidence type="ECO:0000256" key="5">
    <source>
        <dbReference type="ARBA" id="ARBA00023136"/>
    </source>
</evidence>
<dbReference type="Pfam" id="PF12805">
    <property type="entry name" value="FUSC-like"/>
    <property type="match status" value="1"/>
</dbReference>
<evidence type="ECO:0000256" key="1">
    <source>
        <dbReference type="ARBA" id="ARBA00004651"/>
    </source>
</evidence>
<feature type="transmembrane region" description="Helical" evidence="7">
    <location>
        <begin position="125"/>
        <end position="141"/>
    </location>
</feature>
<dbReference type="GO" id="GO:0005886">
    <property type="term" value="C:plasma membrane"/>
    <property type="evidence" value="ECO:0007669"/>
    <property type="project" value="UniProtKB-SubCell"/>
</dbReference>
<evidence type="ECO:0000256" key="3">
    <source>
        <dbReference type="ARBA" id="ARBA00022692"/>
    </source>
</evidence>
<dbReference type="STRING" id="1168035.SAMN05444280_10460"/>
<dbReference type="InterPro" id="IPR049453">
    <property type="entry name" value="Memb_transporter_dom"/>
</dbReference>
<evidence type="ECO:0000313" key="10">
    <source>
        <dbReference type="EMBL" id="SHI63391.1"/>
    </source>
</evidence>
<feature type="domain" description="Integral membrane bound transporter" evidence="9">
    <location>
        <begin position="400"/>
        <end position="523"/>
    </location>
</feature>
<keyword evidence="11" id="KW-1185">Reference proteome</keyword>
<dbReference type="EMBL" id="FQZE01000004">
    <property type="protein sequence ID" value="SHI63391.1"/>
    <property type="molecule type" value="Genomic_DNA"/>
</dbReference>
<comment type="subcellular location">
    <subcellularLocation>
        <location evidence="1">Cell membrane</location>
        <topology evidence="1">Multi-pass membrane protein</topology>
    </subcellularLocation>
</comment>
<keyword evidence="5 7" id="KW-0472">Membrane</keyword>
<accession>A0A1M6CR99</accession>
<feature type="domain" description="Integral membrane protein YccS N-terminal" evidence="8">
    <location>
        <begin position="78"/>
        <end position="331"/>
    </location>
</feature>
<dbReference type="RefSeq" id="WP_073165741.1">
    <property type="nucleotide sequence ID" value="NZ_FQZE01000004.1"/>
</dbReference>
<feature type="transmembrane region" description="Helical" evidence="7">
    <location>
        <begin position="75"/>
        <end position="94"/>
    </location>
</feature>
<comment type="similarity">
    <text evidence="6">Belongs to the YccS/YhfK family.</text>
</comment>
<feature type="transmembrane region" description="Helical" evidence="7">
    <location>
        <begin position="41"/>
        <end position="63"/>
    </location>
</feature>
<dbReference type="AlphaFoldDB" id="A0A1M6CR99"/>
<feature type="transmembrane region" description="Helical" evidence="7">
    <location>
        <begin position="100"/>
        <end position="118"/>
    </location>
</feature>
<dbReference type="PANTHER" id="PTHR30509">
    <property type="entry name" value="P-HYDROXYBENZOIC ACID EFFLUX PUMP SUBUNIT-RELATED"/>
    <property type="match status" value="1"/>
</dbReference>
<dbReference type="OrthoDB" id="8670769at2"/>
<gene>
    <name evidence="10" type="ORF">SAMN05444280_10460</name>
</gene>
<evidence type="ECO:0000256" key="4">
    <source>
        <dbReference type="ARBA" id="ARBA00022989"/>
    </source>
</evidence>
<dbReference type="PANTHER" id="PTHR30509:SF8">
    <property type="entry name" value="INNER MEMBRANE PROTEIN YCCS"/>
    <property type="match status" value="1"/>
</dbReference>
<evidence type="ECO:0000256" key="6">
    <source>
        <dbReference type="ARBA" id="ARBA00043993"/>
    </source>
</evidence>
<keyword evidence="3 7" id="KW-0812">Transmembrane</keyword>
<keyword evidence="4 7" id="KW-1133">Transmembrane helix</keyword>
<feature type="transmembrane region" description="Helical" evidence="7">
    <location>
        <begin position="147"/>
        <end position="171"/>
    </location>
</feature>
<evidence type="ECO:0000256" key="7">
    <source>
        <dbReference type="SAM" id="Phobius"/>
    </source>
</evidence>